<dbReference type="GO" id="GO:0006261">
    <property type="term" value="P:DNA-templated DNA replication"/>
    <property type="evidence" value="ECO:0007669"/>
    <property type="project" value="TreeGrafter"/>
</dbReference>
<keyword evidence="3" id="KW-0808">Transferase</keyword>
<organism evidence="9 10">
    <name type="scientific">Pelosinus propionicus DSM 13327</name>
    <dbReference type="NCBI Taxonomy" id="1123291"/>
    <lineage>
        <taxon>Bacteria</taxon>
        <taxon>Bacillati</taxon>
        <taxon>Bacillota</taxon>
        <taxon>Negativicutes</taxon>
        <taxon>Selenomonadales</taxon>
        <taxon>Sporomusaceae</taxon>
        <taxon>Pelosinus</taxon>
    </lineage>
</organism>
<keyword evidence="5" id="KW-0235">DNA replication</keyword>
<dbReference type="GO" id="GO:0003887">
    <property type="term" value="F:DNA-directed DNA polymerase activity"/>
    <property type="evidence" value="ECO:0007669"/>
    <property type="project" value="UniProtKB-KW"/>
</dbReference>
<dbReference type="Gene3D" id="3.40.50.300">
    <property type="entry name" value="P-loop containing nucleotide triphosphate hydrolases"/>
    <property type="match status" value="1"/>
</dbReference>
<dbReference type="InterPro" id="IPR015199">
    <property type="entry name" value="DNA_pol_III_delta_C"/>
</dbReference>
<evidence type="ECO:0000256" key="4">
    <source>
        <dbReference type="ARBA" id="ARBA00022695"/>
    </source>
</evidence>
<reference evidence="10" key="1">
    <citation type="submission" date="2016-10" db="EMBL/GenBank/DDBJ databases">
        <authorList>
            <person name="Varghese N."/>
            <person name="Submissions S."/>
        </authorList>
    </citation>
    <scope>NUCLEOTIDE SEQUENCE [LARGE SCALE GENOMIC DNA]</scope>
    <source>
        <strain evidence="10">DSM 13327</strain>
    </source>
</reference>
<dbReference type="OrthoDB" id="9810148at2"/>
<comment type="catalytic activity">
    <reaction evidence="7">
        <text>DNA(n) + a 2'-deoxyribonucleoside 5'-triphosphate = DNA(n+1) + diphosphate</text>
        <dbReference type="Rhea" id="RHEA:22508"/>
        <dbReference type="Rhea" id="RHEA-COMP:17339"/>
        <dbReference type="Rhea" id="RHEA-COMP:17340"/>
        <dbReference type="ChEBI" id="CHEBI:33019"/>
        <dbReference type="ChEBI" id="CHEBI:61560"/>
        <dbReference type="ChEBI" id="CHEBI:173112"/>
        <dbReference type="EC" id="2.7.7.7"/>
    </reaction>
</comment>
<dbReference type="AlphaFoldDB" id="A0A1I4L0Y8"/>
<dbReference type="EC" id="2.7.7.7" evidence="1"/>
<dbReference type="NCBIfam" id="TIGR00678">
    <property type="entry name" value="holB"/>
    <property type="match status" value="1"/>
</dbReference>
<evidence type="ECO:0000313" key="10">
    <source>
        <dbReference type="Proteomes" id="UP000199520"/>
    </source>
</evidence>
<dbReference type="STRING" id="1123291.SAMN04490355_102110"/>
<evidence type="ECO:0000256" key="1">
    <source>
        <dbReference type="ARBA" id="ARBA00012417"/>
    </source>
</evidence>
<dbReference type="InterPro" id="IPR004622">
    <property type="entry name" value="DNA_pol_HolB"/>
</dbReference>
<name>A0A1I4L0Y8_9FIRM</name>
<dbReference type="SUPFAM" id="SSF52540">
    <property type="entry name" value="P-loop containing nucleoside triphosphate hydrolases"/>
    <property type="match status" value="1"/>
</dbReference>
<dbReference type="InterPro" id="IPR050238">
    <property type="entry name" value="DNA_Rep/Repair_Clamp_Loader"/>
</dbReference>
<dbReference type="PANTHER" id="PTHR11669:SF8">
    <property type="entry name" value="DNA POLYMERASE III SUBUNIT DELTA"/>
    <property type="match status" value="1"/>
</dbReference>
<evidence type="ECO:0000259" key="8">
    <source>
        <dbReference type="Pfam" id="PF09115"/>
    </source>
</evidence>
<dbReference type="PANTHER" id="PTHR11669">
    <property type="entry name" value="REPLICATION FACTOR C / DNA POLYMERASE III GAMMA-TAU SUBUNIT"/>
    <property type="match status" value="1"/>
</dbReference>
<evidence type="ECO:0000256" key="2">
    <source>
        <dbReference type="ARBA" id="ARBA00014363"/>
    </source>
</evidence>
<proteinExistence type="predicted"/>
<protein>
    <recommendedName>
        <fullName evidence="2">DNA polymerase III subunit delta'</fullName>
        <ecNumber evidence="1">2.7.7.7</ecNumber>
    </recommendedName>
</protein>
<dbReference type="GO" id="GO:0009360">
    <property type="term" value="C:DNA polymerase III complex"/>
    <property type="evidence" value="ECO:0007669"/>
    <property type="project" value="InterPro"/>
</dbReference>
<evidence type="ECO:0000256" key="5">
    <source>
        <dbReference type="ARBA" id="ARBA00022705"/>
    </source>
</evidence>
<feature type="domain" description="DNA polymerase III delta subunit C-terminal" evidence="8">
    <location>
        <begin position="234"/>
        <end position="322"/>
    </location>
</feature>
<evidence type="ECO:0000313" key="9">
    <source>
        <dbReference type="EMBL" id="SFL84503.1"/>
    </source>
</evidence>
<sequence>MKWNDIIGHKEQVAMLRHMEISRRMPHALLFAGPRGIGKSLVANVVAATLLCSDQEERPCGLCRSCQQISYGSHPDLLLIAPDGTNIKIEQIRTLQQELSMASFNGERRVCIIDGAELMTTQAANSLLKVLEDPPGEIVFLLLAANKQMLLTTILSRCMVIAFQPLPDDLLAQALMTKGYFPEASQVAARLSGGRIGIALALLEPEGLSLRNQALEIIQNLMDSKLEVVWQSAGILEKMERSEILAFIKYITYILRDILLLVAGQGKQLLFNIDIAEDLCEVADRWSESRLVTAIGAVESARRALLANANTRLTSEALLIKIYDLAREV</sequence>
<evidence type="ECO:0000256" key="7">
    <source>
        <dbReference type="ARBA" id="ARBA00049244"/>
    </source>
</evidence>
<dbReference type="FunFam" id="3.40.50.300:FF:001255">
    <property type="entry name" value="DNA polymerase III subunit delta"/>
    <property type="match status" value="1"/>
</dbReference>
<dbReference type="GO" id="GO:0003677">
    <property type="term" value="F:DNA binding"/>
    <property type="evidence" value="ECO:0007669"/>
    <property type="project" value="InterPro"/>
</dbReference>
<gene>
    <name evidence="9" type="ORF">SAMN04490355_102110</name>
</gene>
<dbReference type="InterPro" id="IPR027417">
    <property type="entry name" value="P-loop_NTPase"/>
</dbReference>
<accession>A0A1I4L0Y8</accession>
<dbReference type="EMBL" id="FOTS01000021">
    <property type="protein sequence ID" value="SFL84503.1"/>
    <property type="molecule type" value="Genomic_DNA"/>
</dbReference>
<dbReference type="Pfam" id="PF13177">
    <property type="entry name" value="DNA_pol3_delta2"/>
    <property type="match status" value="1"/>
</dbReference>
<dbReference type="GO" id="GO:0008408">
    <property type="term" value="F:3'-5' exonuclease activity"/>
    <property type="evidence" value="ECO:0007669"/>
    <property type="project" value="InterPro"/>
</dbReference>
<evidence type="ECO:0000256" key="3">
    <source>
        <dbReference type="ARBA" id="ARBA00022679"/>
    </source>
</evidence>
<keyword evidence="4" id="KW-0548">Nucleotidyltransferase</keyword>
<dbReference type="Proteomes" id="UP000199520">
    <property type="component" value="Unassembled WGS sequence"/>
</dbReference>
<keyword evidence="10" id="KW-1185">Reference proteome</keyword>
<dbReference type="Pfam" id="PF09115">
    <property type="entry name" value="DNApol3-delta_C"/>
    <property type="match status" value="1"/>
</dbReference>
<keyword evidence="6" id="KW-0239">DNA-directed DNA polymerase</keyword>
<evidence type="ECO:0000256" key="6">
    <source>
        <dbReference type="ARBA" id="ARBA00022932"/>
    </source>
</evidence>